<dbReference type="EMBL" id="FODD01000052">
    <property type="protein sequence ID" value="SEO89425.1"/>
    <property type="molecule type" value="Genomic_DNA"/>
</dbReference>
<evidence type="ECO:0000256" key="1">
    <source>
        <dbReference type="SAM" id="MobiDB-lite"/>
    </source>
</evidence>
<dbReference type="AlphaFoldDB" id="A0A1H8TF11"/>
<accession>A0A1H8TF11</accession>
<evidence type="ECO:0000313" key="4">
    <source>
        <dbReference type="Proteomes" id="UP000181951"/>
    </source>
</evidence>
<evidence type="ECO:0000256" key="2">
    <source>
        <dbReference type="SAM" id="SignalP"/>
    </source>
</evidence>
<sequence length="193" mass="20524">MTPTRTRLVSRHMLLACAVVVAMAAAAGCSKSSDKAEKAPPTSTVSTSTAPSPDRTALAKIGAAAAYVHMWSAAAAAYHAGKVTSPQLELYATDKALAAISQTGLYYQDHGFVMNGQPSSMPVVTSVDFSATPYTAKITDCLDSTHYVEVERKTGKAVPRGEGPYRHVTTAVARFNGKNWLISELTIQRDRTC</sequence>
<feature type="signal peptide" evidence="2">
    <location>
        <begin position="1"/>
        <end position="24"/>
    </location>
</feature>
<gene>
    <name evidence="3" type="ORF">SAMN05216267_105214</name>
</gene>
<name>A0A1H8TF11_9ACTN</name>
<proteinExistence type="predicted"/>
<feature type="compositionally biased region" description="Low complexity" evidence="1">
    <location>
        <begin position="39"/>
        <end position="53"/>
    </location>
</feature>
<feature type="chain" id="PRO_5038661816" description="Lipoprotein" evidence="2">
    <location>
        <begin position="25"/>
        <end position="193"/>
    </location>
</feature>
<dbReference type="Proteomes" id="UP000181951">
    <property type="component" value="Unassembled WGS sequence"/>
</dbReference>
<feature type="region of interest" description="Disordered" evidence="1">
    <location>
        <begin position="32"/>
        <end position="53"/>
    </location>
</feature>
<organism evidence="3 4">
    <name type="scientific">Actinacidiphila rubida</name>
    <dbReference type="NCBI Taxonomy" id="310780"/>
    <lineage>
        <taxon>Bacteria</taxon>
        <taxon>Bacillati</taxon>
        <taxon>Actinomycetota</taxon>
        <taxon>Actinomycetes</taxon>
        <taxon>Kitasatosporales</taxon>
        <taxon>Streptomycetaceae</taxon>
        <taxon>Actinacidiphila</taxon>
    </lineage>
</organism>
<protein>
    <recommendedName>
        <fullName evidence="5">Lipoprotein</fullName>
    </recommendedName>
</protein>
<keyword evidence="4" id="KW-1185">Reference proteome</keyword>
<reference evidence="3 4" key="1">
    <citation type="submission" date="2016-10" db="EMBL/GenBank/DDBJ databases">
        <authorList>
            <person name="de Groot N.N."/>
        </authorList>
    </citation>
    <scope>NUCLEOTIDE SEQUENCE [LARGE SCALE GENOMIC DNA]</scope>
    <source>
        <strain evidence="3 4">CGMCC 4.2026</strain>
    </source>
</reference>
<evidence type="ECO:0000313" key="3">
    <source>
        <dbReference type="EMBL" id="SEO89425.1"/>
    </source>
</evidence>
<evidence type="ECO:0008006" key="5">
    <source>
        <dbReference type="Google" id="ProtNLM"/>
    </source>
</evidence>
<dbReference type="PROSITE" id="PS51257">
    <property type="entry name" value="PROKAR_LIPOPROTEIN"/>
    <property type="match status" value="1"/>
</dbReference>
<dbReference type="STRING" id="310780.SAMN05216267_105214"/>
<keyword evidence="2" id="KW-0732">Signal</keyword>